<protein>
    <submittedName>
        <fullName evidence="2">Uncharacterized protein</fullName>
    </submittedName>
</protein>
<sequence length="206" mass="21839">ISKQSGREMETVINAVMLLHLECANPIDSPRHGGAGLTRTGGVRLGRRLPPSPLPPPSVPGEAPGEPAGAWPGCRKSGAAKRHSGLRDLRPLPARRVRRASSPAAPGTRLTSTSPPSHRLLAPAEPRGSEVRPDPETPRRGRERRAARSPGGARRTCTQVRWIVPQASVGSPPNFRPSGTRQAGRVFRVPASKAGIPNALLLPAQE</sequence>
<feature type="compositionally biased region" description="Low complexity" evidence="1">
    <location>
        <begin position="60"/>
        <end position="73"/>
    </location>
</feature>
<feature type="region of interest" description="Disordered" evidence="1">
    <location>
        <begin position="26"/>
        <end position="157"/>
    </location>
</feature>
<name>A0ABN8ZYV7_RANTA</name>
<gene>
    <name evidence="2" type="ORF">MRATA1EN1_LOCUS28147</name>
</gene>
<reference evidence="2" key="1">
    <citation type="submission" date="2023-04" db="EMBL/GenBank/DDBJ databases">
        <authorList>
            <consortium name="ELIXIR-Norway"/>
        </authorList>
    </citation>
    <scope>NUCLEOTIDE SEQUENCE [LARGE SCALE GENOMIC DNA]</scope>
</reference>
<accession>A0ABN8ZYV7</accession>
<organism evidence="2 3">
    <name type="scientific">Rangifer tarandus platyrhynchus</name>
    <name type="common">Svalbard reindeer</name>
    <dbReference type="NCBI Taxonomy" id="3082113"/>
    <lineage>
        <taxon>Eukaryota</taxon>
        <taxon>Metazoa</taxon>
        <taxon>Chordata</taxon>
        <taxon>Craniata</taxon>
        <taxon>Vertebrata</taxon>
        <taxon>Euteleostomi</taxon>
        <taxon>Mammalia</taxon>
        <taxon>Eutheria</taxon>
        <taxon>Laurasiatheria</taxon>
        <taxon>Artiodactyla</taxon>
        <taxon>Ruminantia</taxon>
        <taxon>Pecora</taxon>
        <taxon>Cervidae</taxon>
        <taxon>Odocoileinae</taxon>
        <taxon>Rangifer</taxon>
    </lineage>
</organism>
<feature type="compositionally biased region" description="Basic and acidic residues" evidence="1">
    <location>
        <begin position="127"/>
        <end position="146"/>
    </location>
</feature>
<proteinExistence type="predicted"/>
<evidence type="ECO:0000313" key="3">
    <source>
        <dbReference type="Proteomes" id="UP001176941"/>
    </source>
</evidence>
<dbReference type="EMBL" id="OX459945">
    <property type="protein sequence ID" value="CAI9179185.1"/>
    <property type="molecule type" value="Genomic_DNA"/>
</dbReference>
<evidence type="ECO:0000313" key="2">
    <source>
        <dbReference type="EMBL" id="CAI9179185.1"/>
    </source>
</evidence>
<feature type="non-terminal residue" evidence="2">
    <location>
        <position position="1"/>
    </location>
</feature>
<evidence type="ECO:0000256" key="1">
    <source>
        <dbReference type="SAM" id="MobiDB-lite"/>
    </source>
</evidence>
<feature type="compositionally biased region" description="Pro residues" evidence="1">
    <location>
        <begin position="50"/>
        <end position="59"/>
    </location>
</feature>
<dbReference type="Proteomes" id="UP001176941">
    <property type="component" value="Chromosome 9"/>
</dbReference>
<keyword evidence="3" id="KW-1185">Reference proteome</keyword>